<dbReference type="OrthoDB" id="8428774at2"/>
<sequence length="754" mass="81827">MLLTTGVYSQTRLFQVTTAATNPGDAVLIRGEYLDKITKIQVSRLPDDNVDNILPAYVPLPREDAGPDDGGTDKKVAPLDNKGITVEALQRNTQSVKFIVPSSYQQGVYSVRLTDSDNHITGFNVNVPKVNWVISEEGLNITAGGNLRIQGKNLYRKGAKGQIVIISADKKQVIRAAVANAFDDFSVNVNIPGSTPSGNYNLYYHNGSGGKTAWSAPLQVTVVNPSTNKWDKKTFNVKDYGAKGDGANDETAAFNAAISAAKQQGGGTVYAPAGRYMLTDALILPPFTLLKGASKETTQLFWNPANWATGKMPASLISGSHHFAIKDLNILATRAWGIIMLTGPVPEQGNITLENLVVKQSVEPEVSSFMARANVEAAKAEIDSKWFKTGILLRGSNLKVRNCSFNCSGMYNFVAASGFIQHCRFEKNGSDKTFMAIHPKGLIFEDCYKQMNGYGYATSIDESNNLYEARNTIPFNYINDREVMTFDGGSGAYAGPVAGVKGNTLTLPSGAVTNQWTPNKWIGGGVFILEGKGAGQYRRIVSHTLDVIQLDQPFLVDPDATSVISITTIRKNLFFIDNDVADGGAYQFYGSAENCVISGLKMRRCIGIIGRGSLIYKGRQPNWYTDIVNCELNEGNNNIPKMAVKTKVSSYQNINIVGSGGTAMNIGTLVRRNKLYDFSFIRTSPGANPNAITDVIIEDNSFTNADKAISLGGSGNMSSNILIHNNHYKNVNKQVDVNTALKPDSYLILQDGVK</sequence>
<dbReference type="InterPro" id="IPR024535">
    <property type="entry name" value="RHGA/B-epi-like_pectate_lyase"/>
</dbReference>
<keyword evidence="3" id="KW-1185">Reference proteome</keyword>
<reference evidence="2 3" key="1">
    <citation type="submission" date="2019-12" db="EMBL/GenBank/DDBJ databases">
        <title>The draft genomic sequence of strain Chitinophaga oryziterrae JCM 16595.</title>
        <authorList>
            <person name="Zhang X."/>
        </authorList>
    </citation>
    <scope>NUCLEOTIDE SEQUENCE [LARGE SCALE GENOMIC DNA]</scope>
    <source>
        <strain evidence="2 3">JCM 16595</strain>
    </source>
</reference>
<protein>
    <recommendedName>
        <fullName evidence="1">Rhamnogalacturonase A/B/Epimerase-like pectate lyase domain-containing protein</fullName>
    </recommendedName>
</protein>
<gene>
    <name evidence="2" type="ORF">GO495_15300</name>
</gene>
<dbReference type="PANTHER" id="PTHR31339">
    <property type="entry name" value="PECTIN LYASE-RELATED"/>
    <property type="match status" value="1"/>
</dbReference>
<feature type="domain" description="Rhamnogalacturonase A/B/Epimerase-like pectate lyase" evidence="1">
    <location>
        <begin position="235"/>
        <end position="304"/>
    </location>
</feature>
<evidence type="ECO:0000259" key="1">
    <source>
        <dbReference type="Pfam" id="PF12708"/>
    </source>
</evidence>
<evidence type="ECO:0000313" key="2">
    <source>
        <dbReference type="EMBL" id="MVT41956.1"/>
    </source>
</evidence>
<dbReference type="InterPro" id="IPR012334">
    <property type="entry name" value="Pectin_lyas_fold"/>
</dbReference>
<evidence type="ECO:0000313" key="3">
    <source>
        <dbReference type="Proteomes" id="UP000468388"/>
    </source>
</evidence>
<organism evidence="2 3">
    <name type="scientific">Chitinophaga oryziterrae</name>
    <dbReference type="NCBI Taxonomy" id="1031224"/>
    <lineage>
        <taxon>Bacteria</taxon>
        <taxon>Pseudomonadati</taxon>
        <taxon>Bacteroidota</taxon>
        <taxon>Chitinophagia</taxon>
        <taxon>Chitinophagales</taxon>
        <taxon>Chitinophagaceae</taxon>
        <taxon>Chitinophaga</taxon>
    </lineage>
</organism>
<accession>A0A6N8JC94</accession>
<dbReference type="Gene3D" id="2.160.20.10">
    <property type="entry name" value="Single-stranded right-handed beta-helix, Pectin lyase-like"/>
    <property type="match status" value="1"/>
</dbReference>
<dbReference type="EMBL" id="WRXO01000004">
    <property type="protein sequence ID" value="MVT41956.1"/>
    <property type="molecule type" value="Genomic_DNA"/>
</dbReference>
<proteinExistence type="predicted"/>
<dbReference type="Pfam" id="PF12708">
    <property type="entry name" value="Pect-lyase_RHGA_epim"/>
    <property type="match status" value="1"/>
</dbReference>
<dbReference type="InterPro" id="IPR051801">
    <property type="entry name" value="GH28_Enzymes"/>
</dbReference>
<dbReference type="AlphaFoldDB" id="A0A6N8JC94"/>
<dbReference type="InterPro" id="IPR011050">
    <property type="entry name" value="Pectin_lyase_fold/virulence"/>
</dbReference>
<name>A0A6N8JC94_9BACT</name>
<comment type="caution">
    <text evidence="2">The sequence shown here is derived from an EMBL/GenBank/DDBJ whole genome shotgun (WGS) entry which is preliminary data.</text>
</comment>
<dbReference type="SUPFAM" id="SSF51126">
    <property type="entry name" value="Pectin lyase-like"/>
    <property type="match status" value="2"/>
</dbReference>
<dbReference type="Proteomes" id="UP000468388">
    <property type="component" value="Unassembled WGS sequence"/>
</dbReference>